<keyword evidence="2" id="KW-1185">Reference proteome</keyword>
<sequence length="141" mass="15085">MQTVEDEAGSRYLLIKRSGESSLVCDPETGEERYVENGTLSPVEGASALETAASEIDGPIRAFLRGVHDERTLGLLLVLDSRGPLSVRDLLSFDALCESDFHGTIAELRAAGLVEEREVAGDRGYGVTETASEALSSLRGE</sequence>
<dbReference type="OrthoDB" id="201100at2157"/>
<dbReference type="Proteomes" id="UP000075321">
    <property type="component" value="Unassembled WGS sequence"/>
</dbReference>
<accession>A0A151AI47</accession>
<proteinExistence type="predicted"/>
<comment type="caution">
    <text evidence="1">The sequence shown here is derived from an EMBL/GenBank/DDBJ whole genome shotgun (WGS) entry which is preliminary data.</text>
</comment>
<dbReference type="Pfam" id="PF24037">
    <property type="entry name" value="DUF7346"/>
    <property type="match status" value="1"/>
</dbReference>
<protein>
    <recommendedName>
        <fullName evidence="3">HTH domain protein</fullName>
    </recommendedName>
</protein>
<evidence type="ECO:0000313" key="2">
    <source>
        <dbReference type="Proteomes" id="UP000075321"/>
    </source>
</evidence>
<dbReference type="EMBL" id="LTAZ01000001">
    <property type="protein sequence ID" value="KYH27339.1"/>
    <property type="molecule type" value="Genomic_DNA"/>
</dbReference>
<dbReference type="InterPro" id="IPR055770">
    <property type="entry name" value="DUF7346"/>
</dbReference>
<gene>
    <name evidence="1" type="ORF">HAPAU_00050</name>
</gene>
<evidence type="ECO:0008006" key="3">
    <source>
        <dbReference type="Google" id="ProtNLM"/>
    </source>
</evidence>
<dbReference type="AlphaFoldDB" id="A0A151AI47"/>
<evidence type="ECO:0000313" key="1">
    <source>
        <dbReference type="EMBL" id="KYH27339.1"/>
    </source>
</evidence>
<name>A0A151AI47_9EURY</name>
<reference evidence="1 2" key="1">
    <citation type="submission" date="2016-02" db="EMBL/GenBank/DDBJ databases">
        <title>Genome sequence of Halalkalicoccus paucihalophilus DSM 24557.</title>
        <authorList>
            <person name="Poehlein A."/>
            <person name="Daniel R."/>
        </authorList>
    </citation>
    <scope>NUCLEOTIDE SEQUENCE [LARGE SCALE GENOMIC DNA]</scope>
    <source>
        <strain evidence="1 2">DSM 24557</strain>
    </source>
</reference>
<organism evidence="1 2">
    <name type="scientific">Halalkalicoccus paucihalophilus</name>
    <dbReference type="NCBI Taxonomy" id="1008153"/>
    <lineage>
        <taxon>Archaea</taxon>
        <taxon>Methanobacteriati</taxon>
        <taxon>Methanobacteriota</taxon>
        <taxon>Stenosarchaea group</taxon>
        <taxon>Halobacteria</taxon>
        <taxon>Halobacteriales</taxon>
        <taxon>Halococcaceae</taxon>
        <taxon>Halalkalicoccus</taxon>
    </lineage>
</organism>
<dbReference type="RefSeq" id="WP_066377974.1">
    <property type="nucleotide sequence ID" value="NZ_LTAZ01000001.1"/>
</dbReference>
<dbReference type="PATRIC" id="fig|1008153.3.peg.7"/>